<evidence type="ECO:0000313" key="2">
    <source>
        <dbReference type="EMBL" id="GAA4427111.1"/>
    </source>
</evidence>
<protein>
    <submittedName>
        <fullName evidence="2">Uncharacterized protein</fullName>
    </submittedName>
</protein>
<gene>
    <name evidence="2" type="ORF">GCM10023169_26690</name>
</gene>
<evidence type="ECO:0000313" key="3">
    <source>
        <dbReference type="Proteomes" id="UP001500622"/>
    </source>
</evidence>
<proteinExistence type="predicted"/>
<comment type="caution">
    <text evidence="2">The sequence shown here is derived from an EMBL/GenBank/DDBJ whole genome shotgun (WGS) entry which is preliminary data.</text>
</comment>
<feature type="region of interest" description="Disordered" evidence="1">
    <location>
        <begin position="73"/>
        <end position="99"/>
    </location>
</feature>
<feature type="compositionally biased region" description="Polar residues" evidence="1">
    <location>
        <begin position="74"/>
        <end position="99"/>
    </location>
</feature>
<reference evidence="3" key="1">
    <citation type="journal article" date="2019" name="Int. J. Syst. Evol. Microbiol.">
        <title>The Global Catalogue of Microorganisms (GCM) 10K type strain sequencing project: providing services to taxonomists for standard genome sequencing and annotation.</title>
        <authorList>
            <consortium name="The Broad Institute Genomics Platform"/>
            <consortium name="The Broad Institute Genome Sequencing Center for Infectious Disease"/>
            <person name="Wu L."/>
            <person name="Ma J."/>
        </authorList>
    </citation>
    <scope>NUCLEOTIDE SEQUENCE [LARGE SCALE GENOMIC DNA]</scope>
    <source>
        <strain evidence="3">JCM 17810</strain>
    </source>
</reference>
<keyword evidence="3" id="KW-1185">Reference proteome</keyword>
<organism evidence="2 3">
    <name type="scientific">Georgenia halophila</name>
    <dbReference type="NCBI Taxonomy" id="620889"/>
    <lineage>
        <taxon>Bacteria</taxon>
        <taxon>Bacillati</taxon>
        <taxon>Actinomycetota</taxon>
        <taxon>Actinomycetes</taxon>
        <taxon>Micrococcales</taxon>
        <taxon>Bogoriellaceae</taxon>
        <taxon>Georgenia</taxon>
    </lineage>
</organism>
<dbReference type="EMBL" id="BAABGN010000011">
    <property type="protein sequence ID" value="GAA4427111.1"/>
    <property type="molecule type" value="Genomic_DNA"/>
</dbReference>
<name>A0ABP8LCI7_9MICO</name>
<evidence type="ECO:0000256" key="1">
    <source>
        <dbReference type="SAM" id="MobiDB-lite"/>
    </source>
</evidence>
<dbReference type="Proteomes" id="UP001500622">
    <property type="component" value="Unassembled WGS sequence"/>
</dbReference>
<accession>A0ABP8LCI7</accession>
<sequence>MVQDLTRRGRYLPPAMVRTNPYDPAAPLVVTYAAHLAVDRYYIRWSNRTAPCNPIKRHDMYFTFDDHGGIDGTPSASSNAWTSPVNRSSTPLSSTPTCG</sequence>